<proteinExistence type="predicted"/>
<dbReference type="CDD" id="cd08054">
    <property type="entry name" value="gp6"/>
    <property type="match status" value="1"/>
</dbReference>
<gene>
    <name evidence="1" type="ORF">CPter291_3256</name>
</gene>
<reference evidence="1 2" key="1">
    <citation type="submission" date="2015-11" db="EMBL/GenBank/DDBJ databases">
        <title>Exploring the genomic traits of fungus-feeding bacterial genus Collimonas.</title>
        <authorList>
            <person name="Song C."/>
            <person name="Schmidt R."/>
            <person name="de Jager V."/>
            <person name="Krzyzanowska D."/>
            <person name="Jongedijk E."/>
            <person name="Cankar K."/>
            <person name="Beekwilder J."/>
            <person name="van Veen A."/>
            <person name="de Boer W."/>
            <person name="van Veen J.A."/>
            <person name="Garbeva P."/>
        </authorList>
    </citation>
    <scope>NUCLEOTIDE SEQUENCE [LARGE SCALE GENOMIC DNA]</scope>
    <source>
        <strain evidence="1 2">Ter291</strain>
    </source>
</reference>
<evidence type="ECO:0000313" key="1">
    <source>
        <dbReference type="EMBL" id="AMP15493.1"/>
    </source>
</evidence>
<dbReference type="EMBL" id="CP013236">
    <property type="protein sequence ID" value="AMP15493.1"/>
    <property type="molecule type" value="Genomic_DNA"/>
</dbReference>
<name>A0ABN4MCC8_9BURK</name>
<protein>
    <submittedName>
        <fullName evidence="1">Phage gp6-like head-tail connector family protein</fullName>
    </submittedName>
</protein>
<accession>A0ABN4MCC8</accession>
<dbReference type="InterPro" id="IPR006450">
    <property type="entry name" value="Phage_HK97_gp6-like"/>
</dbReference>
<dbReference type="Gene3D" id="1.10.3230.30">
    <property type="entry name" value="Phage gp6-like head-tail connector protein"/>
    <property type="match status" value="1"/>
</dbReference>
<dbReference type="RefSeq" id="WP_062116670.1">
    <property type="nucleotide sequence ID" value="NZ_CP013236.1"/>
</dbReference>
<sequence length="109" mass="12016">MATPLTDKFGLAQARAHLRLDPDDDDPMIALYMEAAVDRVEQHIQAPLGRNVADVGAQEDVGIPPSLKAAVLLFLGDFWENREASFDHKMIENRAAEALMAPYRTNLGV</sequence>
<keyword evidence="2" id="KW-1185">Reference proteome</keyword>
<evidence type="ECO:0000313" key="2">
    <source>
        <dbReference type="Proteomes" id="UP000074914"/>
    </source>
</evidence>
<dbReference type="Proteomes" id="UP000074914">
    <property type="component" value="Chromosome"/>
</dbReference>
<dbReference type="InterPro" id="IPR021146">
    <property type="entry name" value="Phage_gp6-like_head-tail"/>
</dbReference>
<dbReference type="Pfam" id="PF05135">
    <property type="entry name" value="Phage_connect_1"/>
    <property type="match status" value="1"/>
</dbReference>
<organism evidence="1 2">
    <name type="scientific">Collimonas pratensis</name>
    <dbReference type="NCBI Taxonomy" id="279113"/>
    <lineage>
        <taxon>Bacteria</taxon>
        <taxon>Pseudomonadati</taxon>
        <taxon>Pseudomonadota</taxon>
        <taxon>Betaproteobacteria</taxon>
        <taxon>Burkholderiales</taxon>
        <taxon>Oxalobacteraceae</taxon>
        <taxon>Collimonas</taxon>
    </lineage>
</organism>
<dbReference type="NCBIfam" id="TIGR01560">
    <property type="entry name" value="put_DNA_pack"/>
    <property type="match status" value="1"/>
</dbReference>